<proteinExistence type="evidence at transcript level"/>
<reference evidence="1" key="1">
    <citation type="submission" date="2016-02" db="EMBL/GenBank/DDBJ databases">
        <title>RNAseq analyses of the midgut from blood- or serum-fed Ixodes ricinus ticks.</title>
        <authorList>
            <person name="Perner J."/>
            <person name="Provaznik J."/>
            <person name="Schrenkova J."/>
            <person name="Urbanova V."/>
            <person name="Ribeiro J.M."/>
            <person name="Kopacek P."/>
        </authorList>
    </citation>
    <scope>NUCLEOTIDE SEQUENCE</scope>
    <source>
        <tissue evidence="1">Gut</tissue>
    </source>
</reference>
<sequence length="102" mass="11054">MVPLSPAPSTWSGCRGMGSAGCWFRRTTPLPMVLPSGWYRPSRTSSRRASPGISGRRWPGYCSSTGPLPTTSLAVPPVSFCWAGWSRHPWTSCIQTSGPLRS</sequence>
<organism evidence="1">
    <name type="scientific">Ixodes ricinus</name>
    <name type="common">Common tick</name>
    <name type="synonym">Acarus ricinus</name>
    <dbReference type="NCBI Taxonomy" id="34613"/>
    <lineage>
        <taxon>Eukaryota</taxon>
        <taxon>Metazoa</taxon>
        <taxon>Ecdysozoa</taxon>
        <taxon>Arthropoda</taxon>
        <taxon>Chelicerata</taxon>
        <taxon>Arachnida</taxon>
        <taxon>Acari</taxon>
        <taxon>Parasitiformes</taxon>
        <taxon>Ixodida</taxon>
        <taxon>Ixodoidea</taxon>
        <taxon>Ixodidae</taxon>
        <taxon>Ixodinae</taxon>
        <taxon>Ixodes</taxon>
    </lineage>
</organism>
<protein>
    <submittedName>
        <fullName evidence="1">Uncharacterized protein</fullName>
    </submittedName>
</protein>
<evidence type="ECO:0000313" key="1">
    <source>
        <dbReference type="EMBL" id="JAP73752.1"/>
    </source>
</evidence>
<dbReference type="EMBL" id="GEFM01002044">
    <property type="protein sequence ID" value="JAP73752.1"/>
    <property type="molecule type" value="mRNA"/>
</dbReference>
<name>A0A131Y5I3_IXORI</name>
<dbReference type="AlphaFoldDB" id="A0A131Y5I3"/>
<accession>A0A131Y5I3</accession>